<feature type="transmembrane region" description="Helical" evidence="1">
    <location>
        <begin position="7"/>
        <end position="28"/>
    </location>
</feature>
<evidence type="ECO:0000313" key="2">
    <source>
        <dbReference type="EMBL" id="AFZ77196.1"/>
    </source>
</evidence>
<protein>
    <submittedName>
        <fullName evidence="2">Uncharacterized protein</fullName>
    </submittedName>
</protein>
<dbReference type="EMBL" id="JX193302">
    <property type="protein sequence ID" value="AFZ77196.1"/>
    <property type="molecule type" value="Genomic_DNA"/>
</dbReference>
<name>L0ARX0_KLEPN</name>
<geneLocation type="plasmid" evidence="2">
    <name>pBK31567</name>
</geneLocation>
<dbReference type="AlphaFoldDB" id="L0ARX0"/>
<proteinExistence type="predicted"/>
<sequence length="102" mass="11105">MEALFVVCIYLVVAGIAILPAVLVWSLAGLWLPAWFSLPPIRMALICLALSIVTALLFSLELPGGMLSVGPSIVVLSLTWSLLLLPVLCLVRYYRYATTKQS</sequence>
<evidence type="ECO:0000256" key="1">
    <source>
        <dbReference type="SAM" id="Phobius"/>
    </source>
</evidence>
<keyword evidence="1" id="KW-0472">Membrane</keyword>
<reference evidence="2" key="1">
    <citation type="journal article" date="2013" name="Antimicrob. Agents Chemother.">
        <title>Complete Nucleotide Sequences of blaKPC-4- and blaKPC-5-Harboring IncN and IncX Plasmids from Klebsiella pneumoniae Strains Isolated in New Jersey.</title>
        <authorList>
            <person name="Chen L."/>
            <person name="Chavda K.D."/>
            <person name="Fraimow H.S."/>
            <person name="Mediavilla J.R."/>
            <person name="Melano R.G."/>
            <person name="Jacobs M.R."/>
            <person name="Bonomo R.A."/>
            <person name="Kreiswirth B.N."/>
        </authorList>
    </citation>
    <scope>NUCLEOTIDE SEQUENCE</scope>
    <source>
        <strain evidence="2">BK31567</strain>
        <plasmid evidence="2">pBK31567</plasmid>
    </source>
</reference>
<accession>L0ARX0</accession>
<feature type="transmembrane region" description="Helical" evidence="1">
    <location>
        <begin position="72"/>
        <end position="94"/>
    </location>
</feature>
<organism evidence="2">
    <name type="scientific">Klebsiella pneumoniae</name>
    <dbReference type="NCBI Taxonomy" id="573"/>
    <lineage>
        <taxon>Bacteria</taxon>
        <taxon>Pseudomonadati</taxon>
        <taxon>Pseudomonadota</taxon>
        <taxon>Gammaproteobacteria</taxon>
        <taxon>Enterobacterales</taxon>
        <taxon>Enterobacteriaceae</taxon>
        <taxon>Klebsiella/Raoultella group</taxon>
        <taxon>Klebsiella</taxon>
        <taxon>Klebsiella pneumoniae complex</taxon>
    </lineage>
</organism>
<feature type="transmembrane region" description="Helical" evidence="1">
    <location>
        <begin position="40"/>
        <end position="60"/>
    </location>
</feature>
<keyword evidence="1" id="KW-1133">Transmembrane helix</keyword>
<keyword evidence="2" id="KW-0614">Plasmid</keyword>
<keyword evidence="1" id="KW-0812">Transmembrane</keyword>